<reference evidence="1" key="1">
    <citation type="submission" date="2019-12" db="EMBL/GenBank/DDBJ databases">
        <authorList>
            <person name="Scholes J."/>
        </authorList>
    </citation>
    <scope>NUCLEOTIDE SEQUENCE</scope>
</reference>
<dbReference type="OrthoDB" id="1918565at2759"/>
<dbReference type="Pfam" id="PF14299">
    <property type="entry name" value="PP2"/>
    <property type="match status" value="1"/>
</dbReference>
<name>A0A9N7MVT3_STRHE</name>
<dbReference type="PANTHER" id="PTHR32278:SF111">
    <property type="entry name" value="F-BOX PROTEIN PP2-B12-RELATED"/>
    <property type="match status" value="1"/>
</dbReference>
<protein>
    <submittedName>
        <fullName evidence="1">F-box protein</fullName>
    </submittedName>
</protein>
<evidence type="ECO:0000313" key="2">
    <source>
        <dbReference type="Proteomes" id="UP001153555"/>
    </source>
</evidence>
<dbReference type="CDD" id="cd22162">
    <property type="entry name" value="F-box_AtSKIP3-like"/>
    <property type="match status" value="1"/>
</dbReference>
<sequence>MALQSFGDINALPVGCIAKVLSLTSPKDACRLSAVVSTFGSASRSDVVWGRFLPSDYREVIAAVNDPDPLLSRFRSLKDLYLYLSDHPILIDGGRKSFSLEKCSGKKCYMIAARDLIIIWSDTPRYWRWVRLPESRVRLPEFPEVVELLAVCRFEIRGKISTKMLSPGTCYVAYLVFALRAETKGLHNNPAEVFVELTGHERVKSWVFIDSDRSHQRMVEIAAGVNANDIRQPTPRGDGWMEVELGEYFVEGGENADLEFGVLRLRHGNWKHGVVVQGIEVRPKAVRWW</sequence>
<dbReference type="EMBL" id="CACSLK010012531">
    <property type="protein sequence ID" value="CAA0815576.1"/>
    <property type="molecule type" value="Genomic_DNA"/>
</dbReference>
<dbReference type="AlphaFoldDB" id="A0A9N7MVT3"/>
<organism evidence="1 2">
    <name type="scientific">Striga hermonthica</name>
    <name type="common">Purple witchweed</name>
    <name type="synonym">Buchnera hermonthica</name>
    <dbReference type="NCBI Taxonomy" id="68872"/>
    <lineage>
        <taxon>Eukaryota</taxon>
        <taxon>Viridiplantae</taxon>
        <taxon>Streptophyta</taxon>
        <taxon>Embryophyta</taxon>
        <taxon>Tracheophyta</taxon>
        <taxon>Spermatophyta</taxon>
        <taxon>Magnoliopsida</taxon>
        <taxon>eudicotyledons</taxon>
        <taxon>Gunneridae</taxon>
        <taxon>Pentapetalae</taxon>
        <taxon>asterids</taxon>
        <taxon>lamiids</taxon>
        <taxon>Lamiales</taxon>
        <taxon>Orobanchaceae</taxon>
        <taxon>Buchnereae</taxon>
        <taxon>Striga</taxon>
    </lineage>
</organism>
<accession>A0A9N7MVT3</accession>
<dbReference type="PANTHER" id="PTHR32278">
    <property type="entry name" value="F-BOX DOMAIN-CONTAINING PROTEIN"/>
    <property type="match status" value="1"/>
</dbReference>
<gene>
    <name evidence="1" type="ORF">SHERM_15589</name>
</gene>
<dbReference type="InterPro" id="IPR025886">
    <property type="entry name" value="PP2-like"/>
</dbReference>
<evidence type="ECO:0000313" key="1">
    <source>
        <dbReference type="EMBL" id="CAA0815576.1"/>
    </source>
</evidence>
<dbReference type="InterPro" id="IPR036047">
    <property type="entry name" value="F-box-like_dom_sf"/>
</dbReference>
<proteinExistence type="predicted"/>
<keyword evidence="2" id="KW-1185">Reference proteome</keyword>
<dbReference type="SUPFAM" id="SSF81383">
    <property type="entry name" value="F-box domain"/>
    <property type="match status" value="1"/>
</dbReference>
<dbReference type="Proteomes" id="UP001153555">
    <property type="component" value="Unassembled WGS sequence"/>
</dbReference>
<comment type="caution">
    <text evidence="1">The sequence shown here is derived from an EMBL/GenBank/DDBJ whole genome shotgun (WGS) entry which is preliminary data.</text>
</comment>